<protein>
    <recommendedName>
        <fullName evidence="3">cysteine desulfurase</fullName>
        <ecNumber evidence="3">2.8.1.7</ecNumber>
    </recommendedName>
</protein>
<dbReference type="InterPro" id="IPR020578">
    <property type="entry name" value="Aminotrans_V_PyrdxlP_BS"/>
</dbReference>
<feature type="non-terminal residue" evidence="9">
    <location>
        <position position="297"/>
    </location>
</feature>
<dbReference type="InterPro" id="IPR015421">
    <property type="entry name" value="PyrdxlP-dep_Trfase_major"/>
</dbReference>
<accession>A0A382NZV8</accession>
<comment type="similarity">
    <text evidence="2">Belongs to the class-V pyridoxal-phosphate-dependent aminotransferase family. NifS/IscS subfamily.</text>
</comment>
<dbReference type="Pfam" id="PF00266">
    <property type="entry name" value="Aminotran_5"/>
    <property type="match status" value="1"/>
</dbReference>
<dbReference type="PANTHER" id="PTHR11601">
    <property type="entry name" value="CYSTEINE DESULFURYLASE FAMILY MEMBER"/>
    <property type="match status" value="1"/>
</dbReference>
<dbReference type="Gene3D" id="3.90.1150.10">
    <property type="entry name" value="Aspartate Aminotransferase, domain 1"/>
    <property type="match status" value="1"/>
</dbReference>
<keyword evidence="5" id="KW-0663">Pyridoxal phosphate</keyword>
<feature type="domain" description="Aminotransferase class V" evidence="8">
    <location>
        <begin position="3"/>
        <end position="290"/>
    </location>
</feature>
<evidence type="ECO:0000256" key="2">
    <source>
        <dbReference type="ARBA" id="ARBA00006490"/>
    </source>
</evidence>
<dbReference type="InterPro" id="IPR015424">
    <property type="entry name" value="PyrdxlP-dep_Trfase"/>
</dbReference>
<dbReference type="InterPro" id="IPR015422">
    <property type="entry name" value="PyrdxlP-dep_Trfase_small"/>
</dbReference>
<evidence type="ECO:0000313" key="9">
    <source>
        <dbReference type="EMBL" id="SVC66028.1"/>
    </source>
</evidence>
<keyword evidence="4" id="KW-0479">Metal-binding</keyword>
<proteinExistence type="inferred from homology"/>
<comment type="cofactor">
    <cofactor evidence="1">
        <name>pyridoxal 5'-phosphate</name>
        <dbReference type="ChEBI" id="CHEBI:597326"/>
    </cofactor>
</comment>
<dbReference type="AlphaFoldDB" id="A0A382NZV8"/>
<dbReference type="GO" id="GO:0051536">
    <property type="term" value="F:iron-sulfur cluster binding"/>
    <property type="evidence" value="ECO:0007669"/>
    <property type="project" value="UniProtKB-KW"/>
</dbReference>
<dbReference type="Gene3D" id="3.40.640.10">
    <property type="entry name" value="Type I PLP-dependent aspartate aminotransferase-like (Major domain)"/>
    <property type="match status" value="1"/>
</dbReference>
<evidence type="ECO:0000256" key="4">
    <source>
        <dbReference type="ARBA" id="ARBA00022723"/>
    </source>
</evidence>
<feature type="non-terminal residue" evidence="9">
    <location>
        <position position="1"/>
    </location>
</feature>
<evidence type="ECO:0000256" key="1">
    <source>
        <dbReference type="ARBA" id="ARBA00001933"/>
    </source>
</evidence>
<evidence type="ECO:0000256" key="7">
    <source>
        <dbReference type="ARBA" id="ARBA00023014"/>
    </source>
</evidence>
<dbReference type="SUPFAM" id="SSF53383">
    <property type="entry name" value="PLP-dependent transferases"/>
    <property type="match status" value="1"/>
</dbReference>
<dbReference type="EC" id="2.8.1.7" evidence="3"/>
<name>A0A382NZV8_9ZZZZ</name>
<organism evidence="9">
    <name type="scientific">marine metagenome</name>
    <dbReference type="NCBI Taxonomy" id="408172"/>
    <lineage>
        <taxon>unclassified sequences</taxon>
        <taxon>metagenomes</taxon>
        <taxon>ecological metagenomes</taxon>
    </lineage>
</organism>
<dbReference type="PANTHER" id="PTHR11601:SF34">
    <property type="entry name" value="CYSTEINE DESULFURASE"/>
    <property type="match status" value="1"/>
</dbReference>
<gene>
    <name evidence="9" type="ORF">METZ01_LOCUS318882</name>
</gene>
<dbReference type="GO" id="GO:0046872">
    <property type="term" value="F:metal ion binding"/>
    <property type="evidence" value="ECO:0007669"/>
    <property type="project" value="UniProtKB-KW"/>
</dbReference>
<dbReference type="GO" id="GO:0031071">
    <property type="term" value="F:cysteine desulfurase activity"/>
    <property type="evidence" value="ECO:0007669"/>
    <property type="project" value="UniProtKB-EC"/>
</dbReference>
<evidence type="ECO:0000256" key="5">
    <source>
        <dbReference type="ARBA" id="ARBA00022898"/>
    </source>
</evidence>
<dbReference type="FunFam" id="3.40.640.10:FF:000084">
    <property type="entry name" value="IscS-like cysteine desulfurase"/>
    <property type="match status" value="1"/>
</dbReference>
<evidence type="ECO:0000256" key="3">
    <source>
        <dbReference type="ARBA" id="ARBA00012239"/>
    </source>
</evidence>
<keyword evidence="6" id="KW-0408">Iron</keyword>
<dbReference type="InterPro" id="IPR000192">
    <property type="entry name" value="Aminotrans_V_dom"/>
</dbReference>
<dbReference type="EMBL" id="UINC01103557">
    <property type="protein sequence ID" value="SVC66028.1"/>
    <property type="molecule type" value="Genomic_DNA"/>
</dbReference>
<reference evidence="9" key="1">
    <citation type="submission" date="2018-05" db="EMBL/GenBank/DDBJ databases">
        <authorList>
            <person name="Lanie J.A."/>
            <person name="Ng W.-L."/>
            <person name="Kazmierczak K.M."/>
            <person name="Andrzejewski T.M."/>
            <person name="Davidsen T.M."/>
            <person name="Wayne K.J."/>
            <person name="Tettelin H."/>
            <person name="Glass J.I."/>
            <person name="Rusch D."/>
            <person name="Podicherti R."/>
            <person name="Tsui H.-C.T."/>
            <person name="Winkler M.E."/>
        </authorList>
    </citation>
    <scope>NUCLEOTIDE SEQUENCE</scope>
</reference>
<evidence type="ECO:0000256" key="6">
    <source>
        <dbReference type="ARBA" id="ARBA00023004"/>
    </source>
</evidence>
<sequence>VHPEVVKAMLPYFDVQYGNPSSIHQFGRKAKNAIQKARKQVAALIGAEPEEILFTSGGTESNNTILYGIPKLHESGATIPDPDGSGNFELGNNHAITSSIEHEAILEPCKKLEEMGFKVTYISVDEYGVVDSNDIADSITENTVLVSIMFANNEIGTIQPIKEISEICKKYQVPLHTDAVQAIGKIPINVKDLGIDALSISSHKINGPKGVGALFIKKDLTVYPEILGGGQENGMRSGTENVASIVGFGKACEIAKERLNENISHFKKLHSSMLERITKEISHVKLNGHPEKRIFNN</sequence>
<dbReference type="Gene3D" id="1.10.260.50">
    <property type="match status" value="1"/>
</dbReference>
<keyword evidence="7" id="KW-0411">Iron-sulfur</keyword>
<dbReference type="PROSITE" id="PS00595">
    <property type="entry name" value="AA_TRANSFER_CLASS_5"/>
    <property type="match status" value="1"/>
</dbReference>
<evidence type="ECO:0000259" key="8">
    <source>
        <dbReference type="Pfam" id="PF00266"/>
    </source>
</evidence>